<dbReference type="EMBL" id="CP019937">
    <property type="protein sequence ID" value="ARO13866.1"/>
    <property type="molecule type" value="Genomic_DNA"/>
</dbReference>
<name>A0A1W6NX95_9RHOB</name>
<organism evidence="1 2">
    <name type="scientific">Ketogulonicigenium robustum</name>
    <dbReference type="NCBI Taxonomy" id="92947"/>
    <lineage>
        <taxon>Bacteria</taxon>
        <taxon>Pseudomonadati</taxon>
        <taxon>Pseudomonadota</taxon>
        <taxon>Alphaproteobacteria</taxon>
        <taxon>Rhodobacterales</taxon>
        <taxon>Roseobacteraceae</taxon>
        <taxon>Ketogulonicigenium</taxon>
    </lineage>
</organism>
<protein>
    <submittedName>
        <fullName evidence="1">Uncharacterized protein</fullName>
    </submittedName>
</protein>
<gene>
    <name evidence="1" type="ORF">BVG79_00514</name>
</gene>
<proteinExistence type="predicted"/>
<dbReference type="STRING" id="92947.BVG79_00514"/>
<dbReference type="Proteomes" id="UP000242447">
    <property type="component" value="Chromosome"/>
</dbReference>
<dbReference type="AlphaFoldDB" id="A0A1W6NX95"/>
<keyword evidence="2" id="KW-1185">Reference proteome</keyword>
<sequence>MVIRTLSRALCGDASVPHMRAAQASHSRNALPSGAALIGLNGQVKKNNLYVHYKTTTACKVS</sequence>
<dbReference type="KEGG" id="kro:BVG79_00514"/>
<evidence type="ECO:0000313" key="1">
    <source>
        <dbReference type="EMBL" id="ARO13866.1"/>
    </source>
</evidence>
<evidence type="ECO:0000313" key="2">
    <source>
        <dbReference type="Proteomes" id="UP000242447"/>
    </source>
</evidence>
<reference evidence="1 2" key="1">
    <citation type="submission" date="2017-02" db="EMBL/GenBank/DDBJ databases">
        <title>Ketogulonicigenium robustum SPU B003 Genome sequencing and assembly.</title>
        <authorList>
            <person name="Li Y."/>
            <person name="Liu L."/>
            <person name="Wang C."/>
            <person name="Zhang M."/>
            <person name="Zhang T."/>
            <person name="Zhang Y."/>
        </authorList>
    </citation>
    <scope>NUCLEOTIDE SEQUENCE [LARGE SCALE GENOMIC DNA]</scope>
    <source>
        <strain evidence="1 2">SPU_B003</strain>
    </source>
</reference>
<accession>A0A1W6NX95</accession>